<dbReference type="EMBL" id="CP001968">
    <property type="protein sequence ID" value="ADD68670.1"/>
    <property type="molecule type" value="Genomic_DNA"/>
</dbReference>
<dbReference type="RefSeq" id="WP_013011180.1">
    <property type="nucleotide sequence ID" value="NC_013943.1"/>
</dbReference>
<organism evidence="3 4">
    <name type="scientific">Denitrovibrio acetiphilus (strain DSM 12809 / NBRC 114555 / N2460)</name>
    <dbReference type="NCBI Taxonomy" id="522772"/>
    <lineage>
        <taxon>Bacteria</taxon>
        <taxon>Pseudomonadati</taxon>
        <taxon>Deferribacterota</taxon>
        <taxon>Deferribacteres</taxon>
        <taxon>Deferribacterales</taxon>
        <taxon>Geovibrionaceae</taxon>
        <taxon>Denitrovibrio</taxon>
    </lineage>
</organism>
<dbReference type="InterPro" id="IPR009875">
    <property type="entry name" value="PilZ_domain"/>
</dbReference>
<dbReference type="Pfam" id="PF07238">
    <property type="entry name" value="PilZ"/>
    <property type="match status" value="1"/>
</dbReference>
<name>D4H107_DENA2</name>
<evidence type="ECO:0000313" key="4">
    <source>
        <dbReference type="Proteomes" id="UP000002012"/>
    </source>
</evidence>
<dbReference type="OrthoDB" id="9789833at2"/>
<dbReference type="InParanoid" id="D4H107"/>
<keyword evidence="4" id="KW-1185">Reference proteome</keyword>
<evidence type="ECO:0000259" key="2">
    <source>
        <dbReference type="Pfam" id="PF12945"/>
    </source>
</evidence>
<dbReference type="Proteomes" id="UP000002012">
    <property type="component" value="Chromosome"/>
</dbReference>
<dbReference type="SUPFAM" id="SSF141371">
    <property type="entry name" value="PilZ domain-like"/>
    <property type="match status" value="1"/>
</dbReference>
<protein>
    <submittedName>
        <fullName evidence="3">Type IV pilus assembly PilZ</fullName>
    </submittedName>
</protein>
<sequence length="219" mass="25307">MGKITEVDKFLTINQKLLLEVKVGDYTGIYDSRIDDIVGKSMHVSMPSEKGTTIPLKPNTKLHISFVMDRGRLSFKSVVEDRFMDPLPMLKVTKPEVLFREELRSFFRVDTRLPVKIMVDINEGDIVRQKMFDAKILDMSGGGCRVFTEAPISRGDIFEIFFLGNMEKLDSVKVEAKRIRKVEEHIEIGTEFCSISQHERDKVIKYVFKRQVEMRKLLG</sequence>
<dbReference type="Pfam" id="PF12945">
    <property type="entry name" value="PilZNR"/>
    <property type="match status" value="1"/>
</dbReference>
<dbReference type="STRING" id="522772.Dacet_1906"/>
<dbReference type="Gene3D" id="2.40.10.220">
    <property type="entry name" value="predicted glycosyltransferase like domains"/>
    <property type="match status" value="1"/>
</dbReference>
<reference evidence="3 4" key="1">
    <citation type="journal article" date="2010" name="Stand. Genomic Sci.">
        <title>Complete genome sequence of Denitrovibrio acetiphilus type strain (N2460).</title>
        <authorList>
            <person name="Kiss H."/>
            <person name="Lang E."/>
            <person name="Lapidus A."/>
            <person name="Copeland A."/>
            <person name="Nolan M."/>
            <person name="Glavina Del Rio T."/>
            <person name="Chen F."/>
            <person name="Lucas S."/>
            <person name="Tice H."/>
            <person name="Cheng J.F."/>
            <person name="Han C."/>
            <person name="Goodwin L."/>
            <person name="Pitluck S."/>
            <person name="Liolios K."/>
            <person name="Pati A."/>
            <person name="Ivanova N."/>
            <person name="Mavromatis K."/>
            <person name="Chen A."/>
            <person name="Palaniappan K."/>
            <person name="Land M."/>
            <person name="Hauser L."/>
            <person name="Chang Y.J."/>
            <person name="Jeffries C.D."/>
            <person name="Detter J.C."/>
            <person name="Brettin T."/>
            <person name="Spring S."/>
            <person name="Rohde M."/>
            <person name="Goker M."/>
            <person name="Woyke T."/>
            <person name="Bristow J."/>
            <person name="Eisen J.A."/>
            <person name="Markowitz V."/>
            <person name="Hugenholtz P."/>
            <person name="Kyrpides N.C."/>
            <person name="Klenk H.P."/>
        </authorList>
    </citation>
    <scope>NUCLEOTIDE SEQUENCE [LARGE SCALE GENOMIC DNA]</scope>
    <source>
        <strain evidence="4">DSM 12809 / NBRC 114555 / N2460</strain>
    </source>
</reference>
<feature type="domain" description="Type III secretion system flagellar brake protein YcgR PilZN" evidence="2">
    <location>
        <begin position="13"/>
        <end position="95"/>
    </location>
</feature>
<dbReference type="InterPro" id="IPR009926">
    <property type="entry name" value="T3SS_YcgR_PilZN"/>
</dbReference>
<dbReference type="AlphaFoldDB" id="D4H107"/>
<dbReference type="KEGG" id="dap:Dacet_1906"/>
<dbReference type="HOGENOM" id="CLU_086342_1_0_0"/>
<accession>D4H107</accession>
<dbReference type="GO" id="GO:0035438">
    <property type="term" value="F:cyclic-di-GMP binding"/>
    <property type="evidence" value="ECO:0007669"/>
    <property type="project" value="InterPro"/>
</dbReference>
<proteinExistence type="predicted"/>
<evidence type="ECO:0000313" key="3">
    <source>
        <dbReference type="EMBL" id="ADD68670.1"/>
    </source>
</evidence>
<gene>
    <name evidence="3" type="ordered locus">Dacet_1906</name>
</gene>
<evidence type="ECO:0000259" key="1">
    <source>
        <dbReference type="Pfam" id="PF07238"/>
    </source>
</evidence>
<feature type="domain" description="PilZ" evidence="1">
    <location>
        <begin position="103"/>
        <end position="208"/>
    </location>
</feature>
<dbReference type="eggNOG" id="COG5581">
    <property type="taxonomic scope" value="Bacteria"/>
</dbReference>
<dbReference type="PaxDb" id="522772-Dacet_1906"/>